<organism evidence="1 2">
    <name type="scientific">Aneurinibacillus soli</name>
    <dbReference type="NCBI Taxonomy" id="1500254"/>
    <lineage>
        <taxon>Bacteria</taxon>
        <taxon>Bacillati</taxon>
        <taxon>Bacillota</taxon>
        <taxon>Bacilli</taxon>
        <taxon>Bacillales</taxon>
        <taxon>Paenibacillaceae</taxon>
        <taxon>Aneurinibacillus group</taxon>
        <taxon>Aneurinibacillus</taxon>
    </lineage>
</organism>
<dbReference type="EMBL" id="AP017312">
    <property type="protein sequence ID" value="BAU28694.1"/>
    <property type="molecule type" value="Genomic_DNA"/>
</dbReference>
<dbReference type="RefSeq" id="WP_231956016.1">
    <property type="nucleotide sequence ID" value="NZ_AP017312.1"/>
</dbReference>
<proteinExistence type="predicted"/>
<evidence type="ECO:0000313" key="1">
    <source>
        <dbReference type="EMBL" id="BAU28694.1"/>
    </source>
</evidence>
<dbReference type="Pfam" id="PF17428">
    <property type="entry name" value="DUF5412"/>
    <property type="match status" value="1"/>
</dbReference>
<dbReference type="InterPro" id="IPR035406">
    <property type="entry name" value="DUF5412"/>
</dbReference>
<name>A0A0U5BAM8_9BACL</name>
<dbReference type="KEGG" id="asoc:CB4_02869"/>
<accession>A0A0U5BAM8</accession>
<dbReference type="AlphaFoldDB" id="A0A0U5BAM8"/>
<keyword evidence="2" id="KW-1185">Reference proteome</keyword>
<sequence length="172" mass="19976">MGLLYLLFIILGGMTALCSLIVFIIKAVLMLLKKRNFVANKLIFIFFVSCLFLSLGIYNLFFNLQAVPRGDLLRSTFSPDGRYMVKTYVCDDDPLSANTARGELIDTKRHTKKTIYWNYYDNNPYVEWLTPTVVVIGNQTLHVGQNEVYDWRQDDTWARELPKQFLEKTNSK</sequence>
<protein>
    <submittedName>
        <fullName evidence="1">Uncharacterized protein</fullName>
    </submittedName>
</protein>
<dbReference type="Proteomes" id="UP000217696">
    <property type="component" value="Chromosome"/>
</dbReference>
<reference evidence="1 2" key="1">
    <citation type="submission" date="2015-12" db="EMBL/GenBank/DDBJ databases">
        <title>Genome sequence of Aneurinibacillus soli.</title>
        <authorList>
            <person name="Lee J.S."/>
            <person name="Lee K.C."/>
            <person name="Kim K.K."/>
            <person name="Lee B.W."/>
        </authorList>
    </citation>
    <scope>NUCLEOTIDE SEQUENCE [LARGE SCALE GENOMIC DNA]</scope>
    <source>
        <strain evidence="1 2">CB4</strain>
    </source>
</reference>
<evidence type="ECO:0000313" key="2">
    <source>
        <dbReference type="Proteomes" id="UP000217696"/>
    </source>
</evidence>
<gene>
    <name evidence="1" type="ORF">CB4_02869</name>
</gene>